<organism evidence="12 13">
    <name type="scientific">Geodia barretti</name>
    <name type="common">Barrett's horny sponge</name>
    <dbReference type="NCBI Taxonomy" id="519541"/>
    <lineage>
        <taxon>Eukaryota</taxon>
        <taxon>Metazoa</taxon>
        <taxon>Porifera</taxon>
        <taxon>Demospongiae</taxon>
        <taxon>Heteroscleromorpha</taxon>
        <taxon>Tetractinellida</taxon>
        <taxon>Astrophorina</taxon>
        <taxon>Geodiidae</taxon>
        <taxon>Geodia</taxon>
    </lineage>
</organism>
<dbReference type="GO" id="GO:0003924">
    <property type="term" value="F:GTPase activity"/>
    <property type="evidence" value="ECO:0007669"/>
    <property type="project" value="InterPro"/>
</dbReference>
<dbReference type="CDD" id="cd15491">
    <property type="entry name" value="selB_III"/>
    <property type="match status" value="1"/>
</dbReference>
<dbReference type="InterPro" id="IPR036388">
    <property type="entry name" value="WH-like_DNA-bd_sf"/>
</dbReference>
<dbReference type="SUPFAM" id="SSF50465">
    <property type="entry name" value="EF-Tu/eEF-1alpha/eIF2-gamma C-terminal domain"/>
    <property type="match status" value="1"/>
</dbReference>
<comment type="similarity">
    <text evidence="2">Belongs to the TRAFAC class translation factor GTPase superfamily. Classic translation factor GTPase family. EF-Tu/EF-1A subfamily.</text>
</comment>
<dbReference type="GO" id="GO:0005525">
    <property type="term" value="F:GTP binding"/>
    <property type="evidence" value="ECO:0007669"/>
    <property type="project" value="UniProtKB-KW"/>
</dbReference>
<dbReference type="NCBIfam" id="TIGR00231">
    <property type="entry name" value="small_GTP"/>
    <property type="match status" value="1"/>
</dbReference>
<evidence type="ECO:0000259" key="11">
    <source>
        <dbReference type="PROSITE" id="PS51722"/>
    </source>
</evidence>
<comment type="function">
    <text evidence="9">Translation factor necessary for the incorporation of selenocysteine into proteins. It probably replaces EF-Tu for the insertion of selenocysteine directed by the UGA codon. SelB binds GTP and GDP.</text>
</comment>
<evidence type="ECO:0000256" key="8">
    <source>
        <dbReference type="ARBA" id="ARBA00023134"/>
    </source>
</evidence>
<dbReference type="Proteomes" id="UP001174909">
    <property type="component" value="Unassembled WGS sequence"/>
</dbReference>
<dbReference type="EMBL" id="CASHTH010003799">
    <property type="protein sequence ID" value="CAI8049493.1"/>
    <property type="molecule type" value="Genomic_DNA"/>
</dbReference>
<dbReference type="Gene3D" id="1.10.10.2770">
    <property type="match status" value="1"/>
</dbReference>
<evidence type="ECO:0000313" key="13">
    <source>
        <dbReference type="Proteomes" id="UP001174909"/>
    </source>
</evidence>
<evidence type="ECO:0000313" key="12">
    <source>
        <dbReference type="EMBL" id="CAI8049493.1"/>
    </source>
</evidence>
<dbReference type="SUPFAM" id="SSF52540">
    <property type="entry name" value="P-loop containing nucleoside triphosphate hydrolases"/>
    <property type="match status" value="1"/>
</dbReference>
<dbReference type="InterPro" id="IPR057335">
    <property type="entry name" value="Beta-barrel_SelB"/>
</dbReference>
<dbReference type="PANTHER" id="PTHR43721">
    <property type="entry name" value="ELONGATION FACTOR TU-RELATED"/>
    <property type="match status" value="1"/>
</dbReference>
<dbReference type="GO" id="GO:0003746">
    <property type="term" value="F:translation elongation factor activity"/>
    <property type="evidence" value="ECO:0007669"/>
    <property type="project" value="UniProtKB-KW"/>
</dbReference>
<dbReference type="InterPro" id="IPR015191">
    <property type="entry name" value="SelB_WHD4"/>
</dbReference>
<feature type="domain" description="Tr-type G" evidence="11">
    <location>
        <begin position="1"/>
        <end position="172"/>
    </location>
</feature>
<dbReference type="NCBIfam" id="TIGR00475">
    <property type="entry name" value="selB"/>
    <property type="match status" value="1"/>
</dbReference>
<comment type="caution">
    <text evidence="12">The sequence shown here is derived from an EMBL/GenBank/DDBJ whole genome shotgun (WGS) entry which is preliminary data.</text>
</comment>
<dbReference type="SUPFAM" id="SSF46785">
    <property type="entry name" value="Winged helix' DNA-binding domain"/>
    <property type="match status" value="3"/>
</dbReference>
<evidence type="ECO:0000256" key="7">
    <source>
        <dbReference type="ARBA" id="ARBA00022917"/>
    </source>
</evidence>
<gene>
    <name evidence="12" type="ORF">GBAR_LOCUS27252</name>
</gene>
<dbReference type="Pfam" id="PF00009">
    <property type="entry name" value="GTP_EFTU"/>
    <property type="match status" value="1"/>
</dbReference>
<evidence type="ECO:0000256" key="6">
    <source>
        <dbReference type="ARBA" id="ARBA00022741"/>
    </source>
</evidence>
<dbReference type="Gene3D" id="1.10.10.10">
    <property type="entry name" value="Winged helix-like DNA-binding domain superfamily/Winged helix DNA-binding domain"/>
    <property type="match status" value="1"/>
</dbReference>
<name>A0AA35X8M1_GEOBA</name>
<dbReference type="InterPro" id="IPR009001">
    <property type="entry name" value="Transl_elong_EF1A/Init_IF2_C"/>
</dbReference>
<dbReference type="InterPro" id="IPR009000">
    <property type="entry name" value="Transl_B-barrel_sf"/>
</dbReference>
<dbReference type="InterPro" id="IPR036390">
    <property type="entry name" value="WH_DNA-bd_sf"/>
</dbReference>
<evidence type="ECO:0000256" key="5">
    <source>
        <dbReference type="ARBA" id="ARBA00022490"/>
    </source>
</evidence>
<proteinExistence type="inferred from homology"/>
<dbReference type="InterPro" id="IPR004535">
    <property type="entry name" value="Transl_elong_SelB"/>
</dbReference>
<keyword evidence="8" id="KW-0342">GTP-binding</keyword>
<dbReference type="Pfam" id="PF03144">
    <property type="entry name" value="GTP_EFTU_D2"/>
    <property type="match status" value="1"/>
</dbReference>
<dbReference type="InterPro" id="IPR005225">
    <property type="entry name" value="Small_GTP-bd"/>
</dbReference>
<protein>
    <recommendedName>
        <fullName evidence="4">Selenocysteine-specific elongation factor</fullName>
        <ecNumber evidence="3">3.6.5.3</ecNumber>
    </recommendedName>
    <alternativeName>
        <fullName evidence="10">SelB translation factor</fullName>
    </alternativeName>
</protein>
<dbReference type="Pfam" id="PF25461">
    <property type="entry name" value="Beta-barrel_SelB"/>
    <property type="match status" value="1"/>
</dbReference>
<dbReference type="GO" id="GO:0003723">
    <property type="term" value="F:RNA binding"/>
    <property type="evidence" value="ECO:0007669"/>
    <property type="project" value="InterPro"/>
</dbReference>
<dbReference type="PANTHER" id="PTHR43721:SF22">
    <property type="entry name" value="ELONGATION FACTOR TU, MITOCHONDRIAL"/>
    <property type="match status" value="1"/>
</dbReference>
<dbReference type="InterPro" id="IPR027417">
    <property type="entry name" value="P-loop_NTPase"/>
</dbReference>
<keyword evidence="7" id="KW-0648">Protein biosynthesis</keyword>
<keyword evidence="5" id="KW-0963">Cytoplasm</keyword>
<dbReference type="PROSITE" id="PS51722">
    <property type="entry name" value="G_TR_2"/>
    <property type="match status" value="1"/>
</dbReference>
<dbReference type="EC" id="3.6.5.3" evidence="3"/>
<keyword evidence="13" id="KW-1185">Reference proteome</keyword>
<evidence type="ECO:0000256" key="2">
    <source>
        <dbReference type="ARBA" id="ARBA00007249"/>
    </source>
</evidence>
<dbReference type="AlphaFoldDB" id="A0AA35X8M1"/>
<dbReference type="CDD" id="cd04171">
    <property type="entry name" value="SelB"/>
    <property type="match status" value="1"/>
</dbReference>
<comment type="subcellular location">
    <subcellularLocation>
        <location evidence="1">Cytoplasm</location>
    </subcellularLocation>
</comment>
<evidence type="ECO:0000256" key="10">
    <source>
        <dbReference type="ARBA" id="ARBA00031615"/>
    </source>
</evidence>
<evidence type="ECO:0000256" key="3">
    <source>
        <dbReference type="ARBA" id="ARBA00011986"/>
    </source>
</evidence>
<dbReference type="SUPFAM" id="SSF50447">
    <property type="entry name" value="Translation proteins"/>
    <property type="match status" value="1"/>
</dbReference>
<dbReference type="InterPro" id="IPR031157">
    <property type="entry name" value="G_TR_CS"/>
</dbReference>
<reference evidence="12" key="1">
    <citation type="submission" date="2023-03" db="EMBL/GenBank/DDBJ databases">
        <authorList>
            <person name="Steffen K."/>
            <person name="Cardenas P."/>
        </authorList>
    </citation>
    <scope>NUCLEOTIDE SEQUENCE</scope>
</reference>
<keyword evidence="6" id="KW-0547">Nucleotide-binding</keyword>
<dbReference type="Gene3D" id="3.40.50.300">
    <property type="entry name" value="P-loop containing nucleotide triphosphate hydrolases"/>
    <property type="match status" value="1"/>
</dbReference>
<sequence>MRDVVIGTAGHVDHGKSALVRALTGIDPDRLQEEKERGITIDLGFAHYRQGDNTIAFVDVPGHERFVRNMIAGASGIDAVLLVVAADESVMPQTREHFDICRLLNVDRGLVALTKCDLVDAEMLELVRLETQELLGGSGLEDAPIVPVSAKTGAGLEELRAALAAVAAAPPRAADKPVRLPVDRAFAVRGVGTVVTGTLVSGEIRADMELEVLPAGRRVRVRGVQVHGQARATAGAGRRVAVNLHGMDADELRRGDAVVARGGFDTTRRFDASVTLLPDAPALRHGARVRCHHGTAEAMARIAFSAPTALEPGDGAFARVRVEAPLALTRGDRFVLRAYSPPVTIAGGQVLDPLPPRGRFRSPRGVARLRRLAGAGGDAESLLVMVEEGRGRGVAREALARRLGVTAASLDRTAAALEAEQGVVAVGNRLVAPADLRVTREELLALVAQFHAAQPLAAGLQREEARERLSRRAAAAVIDHVVAGLVADGRIVATDHLALADHRIVLSADEVRVRERLEDLYGAAGLAPPDSGQAAATVGAQPALVDRMLELLVRDGTLVRVEGLLFHKERLDRLAVEVGRLTPAADGPARIDIGMFKERFGVSRKYALPLLGYLDRMRVTRRVGNVRLVL</sequence>
<dbReference type="Pfam" id="PF09107">
    <property type="entry name" value="WHD_3rd_SelB"/>
    <property type="match status" value="1"/>
</dbReference>
<dbReference type="Gene3D" id="2.40.30.10">
    <property type="entry name" value="Translation factors"/>
    <property type="match status" value="1"/>
</dbReference>
<dbReference type="GO" id="GO:0001514">
    <property type="term" value="P:selenocysteine incorporation"/>
    <property type="evidence" value="ECO:0007669"/>
    <property type="project" value="InterPro"/>
</dbReference>
<dbReference type="PROSITE" id="PS00301">
    <property type="entry name" value="G_TR_1"/>
    <property type="match status" value="1"/>
</dbReference>
<dbReference type="InterPro" id="IPR000795">
    <property type="entry name" value="T_Tr_GTP-bd_dom"/>
</dbReference>
<dbReference type="InterPro" id="IPR004161">
    <property type="entry name" value="EFTu-like_2"/>
</dbReference>
<evidence type="ECO:0000256" key="1">
    <source>
        <dbReference type="ARBA" id="ARBA00004496"/>
    </source>
</evidence>
<dbReference type="InterPro" id="IPR050055">
    <property type="entry name" value="EF-Tu_GTPase"/>
</dbReference>
<dbReference type="GO" id="GO:0005829">
    <property type="term" value="C:cytosol"/>
    <property type="evidence" value="ECO:0007669"/>
    <property type="project" value="TreeGrafter"/>
</dbReference>
<evidence type="ECO:0000256" key="9">
    <source>
        <dbReference type="ARBA" id="ARBA00025526"/>
    </source>
</evidence>
<dbReference type="InterPro" id="IPR015190">
    <property type="entry name" value="Elong_fac_SelB-wing-hlx_typ-2"/>
</dbReference>
<accession>A0AA35X8M1</accession>
<keyword evidence="12" id="KW-0251">Elongation factor</keyword>
<dbReference type="Pfam" id="PF09106">
    <property type="entry name" value="WHD_2nd_SelB"/>
    <property type="match status" value="1"/>
</dbReference>
<evidence type="ECO:0000256" key="4">
    <source>
        <dbReference type="ARBA" id="ARBA00015953"/>
    </source>
</evidence>